<dbReference type="AlphaFoldDB" id="A0A183HNM0"/>
<gene>
    <name evidence="1" type="ORF">OFLC_LOCUS9082</name>
</gene>
<dbReference type="EMBL" id="UZAJ01010784">
    <property type="protein sequence ID" value="VDO58630.1"/>
    <property type="molecule type" value="Genomic_DNA"/>
</dbReference>
<dbReference type="WBParaSite" id="OFLC_0000908101-mRNA-1">
    <property type="protein sequence ID" value="OFLC_0000908101-mRNA-1"/>
    <property type="gene ID" value="OFLC_0000908101"/>
</dbReference>
<keyword evidence="2" id="KW-1185">Reference proteome</keyword>
<evidence type="ECO:0000313" key="1">
    <source>
        <dbReference type="EMBL" id="VDO58630.1"/>
    </source>
</evidence>
<accession>A0A183HNM0</accession>
<reference evidence="3" key="1">
    <citation type="submission" date="2016-06" db="UniProtKB">
        <authorList>
            <consortium name="WormBaseParasite"/>
        </authorList>
    </citation>
    <scope>IDENTIFICATION</scope>
</reference>
<name>A0A183HNM0_9BILA</name>
<dbReference type="STRING" id="387005.A0A183HNM0"/>
<reference evidence="1 2" key="2">
    <citation type="submission" date="2018-11" db="EMBL/GenBank/DDBJ databases">
        <authorList>
            <consortium name="Pathogen Informatics"/>
        </authorList>
    </citation>
    <scope>NUCLEOTIDE SEQUENCE [LARGE SCALE GENOMIC DNA]</scope>
</reference>
<protein>
    <submittedName>
        <fullName evidence="1 3">Uncharacterized protein</fullName>
    </submittedName>
</protein>
<proteinExistence type="predicted"/>
<dbReference type="Proteomes" id="UP000267606">
    <property type="component" value="Unassembled WGS sequence"/>
</dbReference>
<sequence length="196" mass="22322">MRACAQRKIGVHSYSFHRQQFYVVGSALLRSKAKTNLRMHLNSNDAYYDVGSVIQLCTVIKTSTYGMYLKRLSRHQLKCSVAVAEPIFRQLKPYLLGEMERIPPVIDPNGPVPLLKETSLINDKRLQEKAETSLINDKRLQENASISSTVASASAVNEQMTIDGIEGEFFENPCYMEFLMNWLMHTNLECVKNTRS</sequence>
<evidence type="ECO:0000313" key="2">
    <source>
        <dbReference type="Proteomes" id="UP000267606"/>
    </source>
</evidence>
<evidence type="ECO:0000313" key="3">
    <source>
        <dbReference type="WBParaSite" id="OFLC_0000908101-mRNA-1"/>
    </source>
</evidence>
<organism evidence="3">
    <name type="scientific">Onchocerca flexuosa</name>
    <dbReference type="NCBI Taxonomy" id="387005"/>
    <lineage>
        <taxon>Eukaryota</taxon>
        <taxon>Metazoa</taxon>
        <taxon>Ecdysozoa</taxon>
        <taxon>Nematoda</taxon>
        <taxon>Chromadorea</taxon>
        <taxon>Rhabditida</taxon>
        <taxon>Spirurina</taxon>
        <taxon>Spiruromorpha</taxon>
        <taxon>Filarioidea</taxon>
        <taxon>Onchocercidae</taxon>
        <taxon>Onchocerca</taxon>
    </lineage>
</organism>